<reference evidence="2" key="2">
    <citation type="journal article" date="2015" name="Data Brief">
        <title>Shoot transcriptome of the giant reed, Arundo donax.</title>
        <authorList>
            <person name="Barrero R.A."/>
            <person name="Guerrero F.D."/>
            <person name="Moolhuijzen P."/>
            <person name="Goolsby J.A."/>
            <person name="Tidwell J."/>
            <person name="Bellgard S.E."/>
            <person name="Bellgard M.I."/>
        </authorList>
    </citation>
    <scope>NUCLEOTIDE SEQUENCE</scope>
    <source>
        <tissue evidence="2">Shoot tissue taken approximately 20 cm above the soil surface</tissue>
    </source>
</reference>
<organism evidence="2">
    <name type="scientific">Arundo donax</name>
    <name type="common">Giant reed</name>
    <name type="synonym">Donax arundinaceus</name>
    <dbReference type="NCBI Taxonomy" id="35708"/>
    <lineage>
        <taxon>Eukaryota</taxon>
        <taxon>Viridiplantae</taxon>
        <taxon>Streptophyta</taxon>
        <taxon>Embryophyta</taxon>
        <taxon>Tracheophyta</taxon>
        <taxon>Spermatophyta</taxon>
        <taxon>Magnoliopsida</taxon>
        <taxon>Liliopsida</taxon>
        <taxon>Poales</taxon>
        <taxon>Poaceae</taxon>
        <taxon>PACMAD clade</taxon>
        <taxon>Arundinoideae</taxon>
        <taxon>Arundineae</taxon>
        <taxon>Arundo</taxon>
    </lineage>
</organism>
<name>A0A0A9FHW0_ARUDO</name>
<feature type="chain" id="PRO_5002047395" evidence="1">
    <location>
        <begin position="18"/>
        <end position="62"/>
    </location>
</feature>
<sequence>MPTSFLFLFVVIPMYHSLKPVSSTSFVFCPFHLVSWTHRILTRFLTAASTNSRTLPVRDPTF</sequence>
<evidence type="ECO:0000313" key="2">
    <source>
        <dbReference type="EMBL" id="JAE07868.1"/>
    </source>
</evidence>
<keyword evidence="1" id="KW-0732">Signal</keyword>
<reference evidence="2" key="1">
    <citation type="submission" date="2014-09" db="EMBL/GenBank/DDBJ databases">
        <authorList>
            <person name="Magalhaes I.L.F."/>
            <person name="Oliveira U."/>
            <person name="Santos F.R."/>
            <person name="Vidigal T.H.D.A."/>
            <person name="Brescovit A.D."/>
            <person name="Santos A.J."/>
        </authorList>
    </citation>
    <scope>NUCLEOTIDE SEQUENCE</scope>
    <source>
        <tissue evidence="2">Shoot tissue taken approximately 20 cm above the soil surface</tissue>
    </source>
</reference>
<dbReference type="AlphaFoldDB" id="A0A0A9FHW0"/>
<evidence type="ECO:0000256" key="1">
    <source>
        <dbReference type="SAM" id="SignalP"/>
    </source>
</evidence>
<protein>
    <submittedName>
        <fullName evidence="2">Uncharacterized protein</fullName>
    </submittedName>
</protein>
<proteinExistence type="predicted"/>
<dbReference type="EMBL" id="GBRH01190028">
    <property type="protein sequence ID" value="JAE07868.1"/>
    <property type="molecule type" value="Transcribed_RNA"/>
</dbReference>
<feature type="signal peptide" evidence="1">
    <location>
        <begin position="1"/>
        <end position="17"/>
    </location>
</feature>
<accession>A0A0A9FHW0</accession>